<feature type="transmembrane region" description="Helical" evidence="5">
    <location>
        <begin position="17"/>
        <end position="35"/>
    </location>
</feature>
<dbReference type="Gene3D" id="1.20.1250.20">
    <property type="entry name" value="MFS general substrate transporter like domains"/>
    <property type="match status" value="1"/>
</dbReference>
<dbReference type="PROSITE" id="PS50850">
    <property type="entry name" value="MFS"/>
    <property type="match status" value="1"/>
</dbReference>
<dbReference type="OrthoDB" id="446368at2759"/>
<feature type="transmembrane region" description="Helical" evidence="5">
    <location>
        <begin position="77"/>
        <end position="103"/>
    </location>
</feature>
<evidence type="ECO:0000256" key="3">
    <source>
        <dbReference type="ARBA" id="ARBA00022989"/>
    </source>
</evidence>
<name>A0A5N6SKC2_ASPPS</name>
<evidence type="ECO:0000256" key="2">
    <source>
        <dbReference type="ARBA" id="ARBA00022692"/>
    </source>
</evidence>
<keyword evidence="4 5" id="KW-0472">Membrane</keyword>
<proteinExistence type="predicted"/>
<feature type="transmembrane region" description="Helical" evidence="5">
    <location>
        <begin position="41"/>
        <end position="65"/>
    </location>
</feature>
<dbReference type="PANTHER" id="PTHR23502:SF47">
    <property type="entry name" value="MAJOR FACILITATOR SUPERFAMILY (MFS) PROFILE DOMAIN-CONTAINING PROTEIN-RELATED"/>
    <property type="match status" value="1"/>
</dbReference>
<dbReference type="EMBL" id="ML743611">
    <property type="protein sequence ID" value="KAE8133843.1"/>
    <property type="molecule type" value="Genomic_DNA"/>
</dbReference>
<protein>
    <submittedName>
        <fullName evidence="7">Major facilitator superfamily domain-containing protein</fullName>
    </submittedName>
</protein>
<feature type="transmembrane region" description="Helical" evidence="5">
    <location>
        <begin position="109"/>
        <end position="128"/>
    </location>
</feature>
<dbReference type="GeneID" id="43644885"/>
<accession>A0A5N6SKC2</accession>
<evidence type="ECO:0000256" key="1">
    <source>
        <dbReference type="ARBA" id="ARBA00004141"/>
    </source>
</evidence>
<sequence>MGHYRCFLPHDIHGRRLPLMLVVIVFRIFQVPVSVAQNLPPIVICRFIGGLFACSPLSIVGATLADIWGPVERGIAVCIYSNATISGPVLGPIVVGCIVNSYLGWRWTAWLTLIQGAVYWVLGMIFVPETHAPTLLRRFQPRECSSGIRDELGQTNTKALASHMNWREFLMKYLAQPLGKAIAIKVPQLH</sequence>
<comment type="subcellular location">
    <subcellularLocation>
        <location evidence="1">Membrane</location>
        <topology evidence="1">Multi-pass membrane protein</topology>
    </subcellularLocation>
</comment>
<gene>
    <name evidence="7" type="ORF">BDV38DRAFT_286463</name>
</gene>
<evidence type="ECO:0000256" key="4">
    <source>
        <dbReference type="ARBA" id="ARBA00023136"/>
    </source>
</evidence>
<evidence type="ECO:0000256" key="5">
    <source>
        <dbReference type="SAM" id="Phobius"/>
    </source>
</evidence>
<dbReference type="PANTHER" id="PTHR23502">
    <property type="entry name" value="MAJOR FACILITATOR SUPERFAMILY"/>
    <property type="match status" value="1"/>
</dbReference>
<dbReference type="InterPro" id="IPR011701">
    <property type="entry name" value="MFS"/>
</dbReference>
<dbReference type="SUPFAM" id="SSF103473">
    <property type="entry name" value="MFS general substrate transporter"/>
    <property type="match status" value="1"/>
</dbReference>
<dbReference type="Pfam" id="PF07690">
    <property type="entry name" value="MFS_1"/>
    <property type="match status" value="1"/>
</dbReference>
<reference evidence="7 8" key="1">
    <citation type="submission" date="2019-04" db="EMBL/GenBank/DDBJ databases">
        <title>Friends and foes A comparative genomics study of 23 Aspergillus species from section Flavi.</title>
        <authorList>
            <consortium name="DOE Joint Genome Institute"/>
            <person name="Kjaerbolling I."/>
            <person name="Vesth T."/>
            <person name="Frisvad J.C."/>
            <person name="Nybo J.L."/>
            <person name="Theobald S."/>
            <person name="Kildgaard S."/>
            <person name="Isbrandt T."/>
            <person name="Kuo A."/>
            <person name="Sato A."/>
            <person name="Lyhne E.K."/>
            <person name="Kogle M.E."/>
            <person name="Wiebenga A."/>
            <person name="Kun R.S."/>
            <person name="Lubbers R.J."/>
            <person name="Makela M.R."/>
            <person name="Barry K."/>
            <person name="Chovatia M."/>
            <person name="Clum A."/>
            <person name="Daum C."/>
            <person name="Haridas S."/>
            <person name="He G."/>
            <person name="LaButti K."/>
            <person name="Lipzen A."/>
            <person name="Mondo S."/>
            <person name="Riley R."/>
            <person name="Salamov A."/>
            <person name="Simmons B.A."/>
            <person name="Magnuson J.K."/>
            <person name="Henrissat B."/>
            <person name="Mortensen U.H."/>
            <person name="Larsen T.O."/>
            <person name="Devries R.P."/>
            <person name="Grigoriev I.V."/>
            <person name="Machida M."/>
            <person name="Baker S.E."/>
            <person name="Andersen M.R."/>
        </authorList>
    </citation>
    <scope>NUCLEOTIDE SEQUENCE [LARGE SCALE GENOMIC DNA]</scope>
    <source>
        <strain evidence="7 8">CBS 117625</strain>
    </source>
</reference>
<feature type="domain" description="Major facilitator superfamily (MFS) profile" evidence="6">
    <location>
        <begin position="1"/>
        <end position="190"/>
    </location>
</feature>
<keyword evidence="2 5" id="KW-0812">Transmembrane</keyword>
<dbReference type="AlphaFoldDB" id="A0A5N6SKC2"/>
<dbReference type="GO" id="GO:0022857">
    <property type="term" value="F:transmembrane transporter activity"/>
    <property type="evidence" value="ECO:0007669"/>
    <property type="project" value="InterPro"/>
</dbReference>
<evidence type="ECO:0000313" key="8">
    <source>
        <dbReference type="Proteomes" id="UP000325672"/>
    </source>
</evidence>
<dbReference type="InterPro" id="IPR020846">
    <property type="entry name" value="MFS_dom"/>
</dbReference>
<keyword evidence="8" id="KW-1185">Reference proteome</keyword>
<dbReference type="GO" id="GO:0005886">
    <property type="term" value="C:plasma membrane"/>
    <property type="evidence" value="ECO:0007669"/>
    <property type="project" value="TreeGrafter"/>
</dbReference>
<organism evidence="7 8">
    <name type="scientific">Aspergillus pseudotamarii</name>
    <dbReference type="NCBI Taxonomy" id="132259"/>
    <lineage>
        <taxon>Eukaryota</taxon>
        <taxon>Fungi</taxon>
        <taxon>Dikarya</taxon>
        <taxon>Ascomycota</taxon>
        <taxon>Pezizomycotina</taxon>
        <taxon>Eurotiomycetes</taxon>
        <taxon>Eurotiomycetidae</taxon>
        <taxon>Eurotiales</taxon>
        <taxon>Aspergillaceae</taxon>
        <taxon>Aspergillus</taxon>
        <taxon>Aspergillus subgen. Circumdati</taxon>
    </lineage>
</organism>
<dbReference type="Proteomes" id="UP000325672">
    <property type="component" value="Unassembled WGS sequence"/>
</dbReference>
<dbReference type="InterPro" id="IPR036259">
    <property type="entry name" value="MFS_trans_sf"/>
</dbReference>
<evidence type="ECO:0000313" key="7">
    <source>
        <dbReference type="EMBL" id="KAE8133843.1"/>
    </source>
</evidence>
<keyword evidence="3 5" id="KW-1133">Transmembrane helix</keyword>
<dbReference type="RefSeq" id="XP_031909906.1">
    <property type="nucleotide sequence ID" value="XM_032060675.1"/>
</dbReference>
<evidence type="ECO:0000259" key="6">
    <source>
        <dbReference type="PROSITE" id="PS50850"/>
    </source>
</evidence>